<comment type="caution">
    <text evidence="2">The sequence shown here is derived from an EMBL/GenBank/DDBJ whole genome shotgun (WGS) entry which is preliminary data.</text>
</comment>
<protein>
    <submittedName>
        <fullName evidence="2">Uncharacterized protein</fullName>
    </submittedName>
</protein>
<evidence type="ECO:0000256" key="1">
    <source>
        <dbReference type="SAM" id="MobiDB-lite"/>
    </source>
</evidence>
<evidence type="ECO:0000313" key="2">
    <source>
        <dbReference type="EMBL" id="GIY75633.1"/>
    </source>
</evidence>
<dbReference type="Proteomes" id="UP001054945">
    <property type="component" value="Unassembled WGS sequence"/>
</dbReference>
<keyword evidence="3" id="KW-1185">Reference proteome</keyword>
<accession>A0AAV4W1T0</accession>
<name>A0AAV4W1T0_CAEEX</name>
<dbReference type="EMBL" id="BPLR01015372">
    <property type="protein sequence ID" value="GIY75633.1"/>
    <property type="molecule type" value="Genomic_DNA"/>
</dbReference>
<gene>
    <name evidence="2" type="ORF">CEXT_164521</name>
</gene>
<evidence type="ECO:0000313" key="3">
    <source>
        <dbReference type="Proteomes" id="UP001054945"/>
    </source>
</evidence>
<organism evidence="2 3">
    <name type="scientific">Caerostris extrusa</name>
    <name type="common">Bark spider</name>
    <name type="synonym">Caerostris bankana</name>
    <dbReference type="NCBI Taxonomy" id="172846"/>
    <lineage>
        <taxon>Eukaryota</taxon>
        <taxon>Metazoa</taxon>
        <taxon>Ecdysozoa</taxon>
        <taxon>Arthropoda</taxon>
        <taxon>Chelicerata</taxon>
        <taxon>Arachnida</taxon>
        <taxon>Araneae</taxon>
        <taxon>Araneomorphae</taxon>
        <taxon>Entelegynae</taxon>
        <taxon>Araneoidea</taxon>
        <taxon>Araneidae</taxon>
        <taxon>Caerostris</taxon>
    </lineage>
</organism>
<sequence>MHRRNEQIRFLLTPTSVKNDPTGSPYIEEKRGLHFEKRVMYCIPEGYPFRWGVLKIIKPLSPPRSRTRRVVSKRKREAGEERE</sequence>
<feature type="region of interest" description="Disordered" evidence="1">
    <location>
        <begin position="62"/>
        <end position="83"/>
    </location>
</feature>
<reference evidence="2 3" key="1">
    <citation type="submission" date="2021-06" db="EMBL/GenBank/DDBJ databases">
        <title>Caerostris extrusa draft genome.</title>
        <authorList>
            <person name="Kono N."/>
            <person name="Arakawa K."/>
        </authorList>
    </citation>
    <scope>NUCLEOTIDE SEQUENCE [LARGE SCALE GENOMIC DNA]</scope>
</reference>
<feature type="compositionally biased region" description="Basic residues" evidence="1">
    <location>
        <begin position="65"/>
        <end position="76"/>
    </location>
</feature>
<dbReference type="AlphaFoldDB" id="A0AAV4W1T0"/>
<proteinExistence type="predicted"/>